<dbReference type="EMBL" id="CH408033">
    <property type="protein sequence ID" value="EAQ86382.1"/>
    <property type="molecule type" value="Genomic_DNA"/>
</dbReference>
<dbReference type="InParanoid" id="Q2GWL9"/>
<dbReference type="GO" id="GO:0005634">
    <property type="term" value="C:nucleus"/>
    <property type="evidence" value="ECO:0007669"/>
    <property type="project" value="TreeGrafter"/>
</dbReference>
<reference evidence="3" key="1">
    <citation type="journal article" date="2015" name="Genome Announc.">
        <title>Draft genome sequence of the cellulolytic fungus Chaetomium globosum.</title>
        <authorList>
            <person name="Cuomo C.A."/>
            <person name="Untereiner W.A."/>
            <person name="Ma L.-J."/>
            <person name="Grabherr M."/>
            <person name="Birren B.W."/>
        </authorList>
    </citation>
    <scope>NUCLEOTIDE SEQUENCE [LARGE SCALE GENOMIC DNA]</scope>
    <source>
        <strain evidence="3">ATCC 6205 / CBS 148.51 / DSM 1962 / NBRC 6347 / NRRL 1970</strain>
    </source>
</reference>
<dbReference type="CDD" id="cd01741">
    <property type="entry name" value="GATase1_1"/>
    <property type="match status" value="1"/>
</dbReference>
<dbReference type="PANTHER" id="PTHR42695">
    <property type="entry name" value="GLUTAMINE AMIDOTRANSFERASE YLR126C-RELATED"/>
    <property type="match status" value="1"/>
</dbReference>
<feature type="domain" description="Glutamine amidotransferase" evidence="1">
    <location>
        <begin position="117"/>
        <end position="215"/>
    </location>
</feature>
<organism evidence="2 3">
    <name type="scientific">Chaetomium globosum (strain ATCC 6205 / CBS 148.51 / DSM 1962 / NBRC 6347 / NRRL 1970)</name>
    <name type="common">Soil fungus</name>
    <dbReference type="NCBI Taxonomy" id="306901"/>
    <lineage>
        <taxon>Eukaryota</taxon>
        <taxon>Fungi</taxon>
        <taxon>Dikarya</taxon>
        <taxon>Ascomycota</taxon>
        <taxon>Pezizomycotina</taxon>
        <taxon>Sordariomycetes</taxon>
        <taxon>Sordariomycetidae</taxon>
        <taxon>Sordariales</taxon>
        <taxon>Chaetomiaceae</taxon>
        <taxon>Chaetomium</taxon>
    </lineage>
</organism>
<dbReference type="Pfam" id="PF00117">
    <property type="entry name" value="GATase"/>
    <property type="match status" value="1"/>
</dbReference>
<dbReference type="GeneID" id="4394144"/>
<dbReference type="VEuPathDB" id="FungiDB:CHGG_07635"/>
<dbReference type="STRING" id="306901.Q2GWL9"/>
<dbReference type="PANTHER" id="PTHR42695:SF5">
    <property type="entry name" value="GLUTAMINE AMIDOTRANSFERASE YLR126C-RELATED"/>
    <property type="match status" value="1"/>
</dbReference>
<dbReference type="FunCoup" id="Q2GWL9">
    <property type="interactions" value="87"/>
</dbReference>
<evidence type="ECO:0000313" key="2">
    <source>
        <dbReference type="EMBL" id="EAQ86382.1"/>
    </source>
</evidence>
<dbReference type="InterPro" id="IPR029062">
    <property type="entry name" value="Class_I_gatase-like"/>
</dbReference>
<dbReference type="GO" id="GO:0005829">
    <property type="term" value="C:cytosol"/>
    <property type="evidence" value="ECO:0007669"/>
    <property type="project" value="TreeGrafter"/>
</dbReference>
<evidence type="ECO:0000259" key="1">
    <source>
        <dbReference type="Pfam" id="PF00117"/>
    </source>
</evidence>
<dbReference type="Gene3D" id="3.40.50.880">
    <property type="match status" value="1"/>
</dbReference>
<dbReference type="HOGENOM" id="CLU_054974_0_2_1"/>
<keyword evidence="3" id="KW-1185">Reference proteome</keyword>
<protein>
    <recommendedName>
        <fullName evidence="1">Glutamine amidotransferase domain-containing protein</fullName>
    </recommendedName>
</protein>
<dbReference type="OrthoDB" id="92161at2759"/>
<dbReference type="SUPFAM" id="SSF52317">
    <property type="entry name" value="Class I glutamine amidotransferase-like"/>
    <property type="match status" value="1"/>
</dbReference>
<dbReference type="PROSITE" id="PS51273">
    <property type="entry name" value="GATASE_TYPE_1"/>
    <property type="match status" value="1"/>
</dbReference>
<gene>
    <name evidence="2" type="ORF">CHGG_07635</name>
</gene>
<dbReference type="eggNOG" id="KOG3179">
    <property type="taxonomic scope" value="Eukaryota"/>
</dbReference>
<name>Q2GWL9_CHAGB</name>
<sequence length="263" mass="28448">MGSLPPPLNTSTTPLRLAILVCDEPLPRISTKLGQFDAIFTTLLRHACASLSPPQTLESQLAITAHDVVRGGPDTGAYPDPDAIDAVLITGSRSAAYADDAWVVRLAAFVRGLLDGGRVRVIGVCFGHQIVARALGARVAPSPGGWELSVTEVALSKEGRRVFGGESLKMYQTHRDAVLELPRGVALLGRTEQCPIQSMYVRGRLITVQGHPEYSRFIMSEMLRARHVAGAIADGPYEDAMKRVGDPHDGLAMARVFLRFLRE</sequence>
<dbReference type="AlphaFoldDB" id="Q2GWL9"/>
<dbReference type="RefSeq" id="XP_001225291.1">
    <property type="nucleotide sequence ID" value="XM_001225290.1"/>
</dbReference>
<proteinExistence type="predicted"/>
<dbReference type="InterPro" id="IPR044992">
    <property type="entry name" value="ChyE-like"/>
</dbReference>
<accession>Q2GWL9</accession>
<evidence type="ECO:0000313" key="3">
    <source>
        <dbReference type="Proteomes" id="UP000001056"/>
    </source>
</evidence>
<dbReference type="Proteomes" id="UP000001056">
    <property type="component" value="Unassembled WGS sequence"/>
</dbReference>
<dbReference type="InterPro" id="IPR017926">
    <property type="entry name" value="GATASE"/>
</dbReference>
<dbReference type="OMA" id="HQIVRYG"/>